<proteinExistence type="predicted"/>
<reference evidence="1" key="1">
    <citation type="submission" date="2023-12" db="EMBL/GenBank/DDBJ databases">
        <title>Genome assembly of Anisodus tanguticus.</title>
        <authorList>
            <person name="Wang Y.-J."/>
        </authorList>
    </citation>
    <scope>NUCLEOTIDE SEQUENCE</scope>
    <source>
        <strain evidence="1">KB-2021</strain>
        <tissue evidence="1">Leaf</tissue>
    </source>
</reference>
<sequence length="176" mass="19391">MTSDAVEGSNFRSLPARSSDLSHLLQVTFMHSASLVAISLQLYKHGYQAGADPDLPYSKFETIVLTLFGLRPCQWVVVASSTLIKTGEFGFQLARHEPVFGPEPVAISMVRAGAGCQNGYCNGLLRCQSYGQPPNSLAEYALNQYSNLDFFDVSLVDGFNVPIKFIPTSKWVQPWH</sequence>
<dbReference type="AlphaFoldDB" id="A0AAE1S8C1"/>
<protein>
    <submittedName>
        <fullName evidence="1">Uncharacterized protein</fullName>
    </submittedName>
</protein>
<dbReference type="SMART" id="SM00205">
    <property type="entry name" value="THN"/>
    <property type="match status" value="1"/>
</dbReference>
<dbReference type="SUPFAM" id="SSF49870">
    <property type="entry name" value="Osmotin, thaumatin-like protein"/>
    <property type="match status" value="1"/>
</dbReference>
<comment type="caution">
    <text evidence="1">The sequence shown here is derived from an EMBL/GenBank/DDBJ whole genome shotgun (WGS) entry which is preliminary data.</text>
</comment>
<gene>
    <name evidence="1" type="ORF">RND71_016698</name>
</gene>
<dbReference type="InterPro" id="IPR037176">
    <property type="entry name" value="Osmotin/thaumatin-like_sf"/>
</dbReference>
<dbReference type="InterPro" id="IPR001938">
    <property type="entry name" value="Thaumatin"/>
</dbReference>
<dbReference type="PANTHER" id="PTHR31048">
    <property type="entry name" value="OS03G0233200 PROTEIN"/>
    <property type="match status" value="1"/>
</dbReference>
<accession>A0AAE1S8C1</accession>
<dbReference type="Proteomes" id="UP001291623">
    <property type="component" value="Unassembled WGS sequence"/>
</dbReference>
<dbReference type="PRINTS" id="PR00347">
    <property type="entry name" value="THAUMATIN"/>
</dbReference>
<keyword evidence="2" id="KW-1185">Reference proteome</keyword>
<dbReference type="EMBL" id="JAVYJV010000008">
    <property type="protein sequence ID" value="KAK4365340.1"/>
    <property type="molecule type" value="Genomic_DNA"/>
</dbReference>
<evidence type="ECO:0000313" key="1">
    <source>
        <dbReference type="EMBL" id="KAK4365340.1"/>
    </source>
</evidence>
<dbReference type="Gene3D" id="2.60.110.10">
    <property type="entry name" value="Thaumatin"/>
    <property type="match status" value="1"/>
</dbReference>
<organism evidence="1 2">
    <name type="scientific">Anisodus tanguticus</name>
    <dbReference type="NCBI Taxonomy" id="243964"/>
    <lineage>
        <taxon>Eukaryota</taxon>
        <taxon>Viridiplantae</taxon>
        <taxon>Streptophyta</taxon>
        <taxon>Embryophyta</taxon>
        <taxon>Tracheophyta</taxon>
        <taxon>Spermatophyta</taxon>
        <taxon>Magnoliopsida</taxon>
        <taxon>eudicotyledons</taxon>
        <taxon>Gunneridae</taxon>
        <taxon>Pentapetalae</taxon>
        <taxon>asterids</taxon>
        <taxon>lamiids</taxon>
        <taxon>Solanales</taxon>
        <taxon>Solanaceae</taxon>
        <taxon>Solanoideae</taxon>
        <taxon>Hyoscyameae</taxon>
        <taxon>Anisodus</taxon>
    </lineage>
</organism>
<evidence type="ECO:0000313" key="2">
    <source>
        <dbReference type="Proteomes" id="UP001291623"/>
    </source>
</evidence>
<name>A0AAE1S8C1_9SOLA</name>
<dbReference type="PROSITE" id="PS51367">
    <property type="entry name" value="THAUMATIN_2"/>
    <property type="match status" value="1"/>
</dbReference>
<dbReference type="Pfam" id="PF00314">
    <property type="entry name" value="Thaumatin"/>
    <property type="match status" value="1"/>
</dbReference>